<reference evidence="1" key="1">
    <citation type="journal article" date="2015" name="Nature">
        <title>Complex archaea that bridge the gap between prokaryotes and eukaryotes.</title>
        <authorList>
            <person name="Spang A."/>
            <person name="Saw J.H."/>
            <person name="Jorgensen S.L."/>
            <person name="Zaremba-Niedzwiedzka K."/>
            <person name="Martijn J."/>
            <person name="Lind A.E."/>
            <person name="van Eijk R."/>
            <person name="Schleper C."/>
            <person name="Guy L."/>
            <person name="Ettema T.J."/>
        </authorList>
    </citation>
    <scope>NUCLEOTIDE SEQUENCE</scope>
</reference>
<dbReference type="AlphaFoldDB" id="A0A0F9P5M8"/>
<gene>
    <name evidence="1" type="ORF">LCGC14_1255600</name>
</gene>
<sequence>MNADQAVSNVENMGPRVIAEAGVLAKEVKRLRLQRELLGEEVNRLANRISEPLCGFSIGIGSILKEIDAKEQEEEQITVDQVISGVGKCCAIKARREKVLVIAFEESNT</sequence>
<accession>A0A0F9P5M8</accession>
<name>A0A0F9P5M8_9ZZZZ</name>
<proteinExistence type="predicted"/>
<protein>
    <submittedName>
        <fullName evidence="1">Uncharacterized protein</fullName>
    </submittedName>
</protein>
<dbReference type="EMBL" id="LAZR01006919">
    <property type="protein sequence ID" value="KKM88752.1"/>
    <property type="molecule type" value="Genomic_DNA"/>
</dbReference>
<organism evidence="1">
    <name type="scientific">marine sediment metagenome</name>
    <dbReference type="NCBI Taxonomy" id="412755"/>
    <lineage>
        <taxon>unclassified sequences</taxon>
        <taxon>metagenomes</taxon>
        <taxon>ecological metagenomes</taxon>
    </lineage>
</organism>
<comment type="caution">
    <text evidence="1">The sequence shown here is derived from an EMBL/GenBank/DDBJ whole genome shotgun (WGS) entry which is preliminary data.</text>
</comment>
<evidence type="ECO:0000313" key="1">
    <source>
        <dbReference type="EMBL" id="KKM88752.1"/>
    </source>
</evidence>